<dbReference type="PROSITE" id="PS51257">
    <property type="entry name" value="PROKAR_LIPOPROTEIN"/>
    <property type="match status" value="1"/>
</dbReference>
<comment type="caution">
    <text evidence="1">The sequence shown here is derived from an EMBL/GenBank/DDBJ whole genome shotgun (WGS) entry which is preliminary data.</text>
</comment>
<gene>
    <name evidence="1" type="ORF">DDZ15_14245</name>
</gene>
<evidence type="ECO:0008006" key="3">
    <source>
        <dbReference type="Google" id="ProtNLM"/>
    </source>
</evidence>
<dbReference type="AlphaFoldDB" id="A0A316TPW1"/>
<name>A0A316TPW1_9BACT</name>
<sequence length="244" mass="27888">MNHMKRYLLLIFAVFLFGSCVSGTHHQFLDQEYRKPIANATVSILTIDREDLYDTFPDHRFGSLLPEQQVLFDSRLATILIKQTRAEVKGVADSSVFQSAQFELRHYPLKKDSLLIVSPIYGTTLSNSSMVSRFVLILDQFHFKPVQVEGGGSSYAGHESENRTFMYFETRYLIWDNTEGEAAAWGKVTSDRLMYPTQNPTDMYSNLLSDAFYQIVEKSPLVPSCAPFMRYGELIYPCRTVDDG</sequence>
<dbReference type="EMBL" id="QGGB01000010">
    <property type="protein sequence ID" value="PWN05239.1"/>
    <property type="molecule type" value="Genomic_DNA"/>
</dbReference>
<evidence type="ECO:0000313" key="2">
    <source>
        <dbReference type="Proteomes" id="UP000245533"/>
    </source>
</evidence>
<proteinExistence type="predicted"/>
<keyword evidence="2" id="KW-1185">Reference proteome</keyword>
<accession>A0A316TPW1</accession>
<protein>
    <recommendedName>
        <fullName evidence="3">Lipoprotein</fullName>
    </recommendedName>
</protein>
<reference evidence="1 2" key="1">
    <citation type="submission" date="2018-05" db="EMBL/GenBank/DDBJ databases">
        <title>Rhodohalobacter halophilus gen. nov., sp. nov., a moderately halophilic member of the family Balneolaceae.</title>
        <authorList>
            <person name="Liu Z.-W."/>
        </authorList>
    </citation>
    <scope>NUCLEOTIDE SEQUENCE [LARGE SCALE GENOMIC DNA]</scope>
    <source>
        <strain evidence="1 2">8A47</strain>
    </source>
</reference>
<dbReference type="Proteomes" id="UP000245533">
    <property type="component" value="Unassembled WGS sequence"/>
</dbReference>
<evidence type="ECO:0000313" key="1">
    <source>
        <dbReference type="EMBL" id="PWN05239.1"/>
    </source>
</evidence>
<organism evidence="1 2">
    <name type="scientific">Rhodohalobacter mucosus</name>
    <dbReference type="NCBI Taxonomy" id="2079485"/>
    <lineage>
        <taxon>Bacteria</taxon>
        <taxon>Pseudomonadati</taxon>
        <taxon>Balneolota</taxon>
        <taxon>Balneolia</taxon>
        <taxon>Balneolales</taxon>
        <taxon>Balneolaceae</taxon>
        <taxon>Rhodohalobacter</taxon>
    </lineage>
</organism>